<reference evidence="1" key="1">
    <citation type="journal article" date="2015" name="Nature">
        <title>Complex archaea that bridge the gap between prokaryotes and eukaryotes.</title>
        <authorList>
            <person name="Spang A."/>
            <person name="Saw J.H."/>
            <person name="Jorgensen S.L."/>
            <person name="Zaremba-Niedzwiedzka K."/>
            <person name="Martijn J."/>
            <person name="Lind A.E."/>
            <person name="van Eijk R."/>
            <person name="Schleper C."/>
            <person name="Guy L."/>
            <person name="Ettema T.J."/>
        </authorList>
    </citation>
    <scope>NUCLEOTIDE SEQUENCE</scope>
</reference>
<organism evidence="1">
    <name type="scientific">marine sediment metagenome</name>
    <dbReference type="NCBI Taxonomy" id="412755"/>
    <lineage>
        <taxon>unclassified sequences</taxon>
        <taxon>metagenomes</taxon>
        <taxon>ecological metagenomes</taxon>
    </lineage>
</organism>
<sequence>MAKKRIRDKRKTLVCFVCEKKILSTQKIFYFPIDWPVYLNIPIHRECNDFDKIIKILKNDEKAWEIFEKHL</sequence>
<proteinExistence type="predicted"/>
<dbReference type="AlphaFoldDB" id="A0A0F9KR31"/>
<protein>
    <submittedName>
        <fullName evidence="1">Uncharacterized protein</fullName>
    </submittedName>
</protein>
<gene>
    <name evidence="1" type="ORF">LCGC14_1296620</name>
</gene>
<dbReference type="EMBL" id="LAZR01007526">
    <property type="protein sequence ID" value="KKM84689.1"/>
    <property type="molecule type" value="Genomic_DNA"/>
</dbReference>
<comment type="caution">
    <text evidence="1">The sequence shown here is derived from an EMBL/GenBank/DDBJ whole genome shotgun (WGS) entry which is preliminary data.</text>
</comment>
<accession>A0A0F9KR31</accession>
<evidence type="ECO:0000313" key="1">
    <source>
        <dbReference type="EMBL" id="KKM84689.1"/>
    </source>
</evidence>
<name>A0A0F9KR31_9ZZZZ</name>